<feature type="compositionally biased region" description="Low complexity" evidence="1">
    <location>
        <begin position="51"/>
        <end position="73"/>
    </location>
</feature>
<evidence type="ECO:0000256" key="1">
    <source>
        <dbReference type="SAM" id="MobiDB-lite"/>
    </source>
</evidence>
<evidence type="ECO:0000313" key="3">
    <source>
        <dbReference type="Proteomes" id="UP001163152"/>
    </source>
</evidence>
<keyword evidence="3" id="KW-1185">Reference proteome</keyword>
<dbReference type="Proteomes" id="UP001163152">
    <property type="component" value="Chromosome"/>
</dbReference>
<dbReference type="RefSeq" id="WP_268609215.1">
    <property type="nucleotide sequence ID" value="NZ_CP113797.1"/>
</dbReference>
<proteinExistence type="predicted"/>
<feature type="region of interest" description="Disordered" evidence="1">
    <location>
        <begin position="44"/>
        <end position="73"/>
    </location>
</feature>
<sequence length="73" mass="7608">MVKPLHQAIAEVSLVALLGVLVGVLITDAPIHSVLLPVPQTSATQPLSSDSVQVNTIQSTQSTTQSTTNMISE</sequence>
<dbReference type="EMBL" id="CP113797">
    <property type="protein sequence ID" value="WAL59420.1"/>
    <property type="molecule type" value="Genomic_DNA"/>
</dbReference>
<evidence type="ECO:0000313" key="2">
    <source>
        <dbReference type="EMBL" id="WAL59420.1"/>
    </source>
</evidence>
<name>A0A9E9CAW2_9CYAN</name>
<organism evidence="2 3">
    <name type="scientific">Thermocoleostomius sinensis A174</name>
    <dbReference type="NCBI Taxonomy" id="2016057"/>
    <lineage>
        <taxon>Bacteria</taxon>
        <taxon>Bacillati</taxon>
        <taxon>Cyanobacteriota</taxon>
        <taxon>Cyanophyceae</taxon>
        <taxon>Oculatellales</taxon>
        <taxon>Oculatellaceae</taxon>
        <taxon>Thermocoleostomius</taxon>
    </lineage>
</organism>
<accession>A0A9E9CAW2</accession>
<dbReference type="KEGG" id="tsin:OXH18_19930"/>
<protein>
    <submittedName>
        <fullName evidence="2">Uncharacterized protein</fullName>
    </submittedName>
</protein>
<reference evidence="2" key="1">
    <citation type="submission" date="2022-12" db="EMBL/GenBank/DDBJ databases">
        <title>Polyphasic identification of a Novel Hot-Spring Cyanobacterium Ocullathermofonsia sinensis gen nov. sp. nov. and Genomic Insights on its Adaptations to the Thermal Habitat.</title>
        <authorList>
            <person name="Daroch M."/>
            <person name="Tang J."/>
            <person name="Jiang Y."/>
        </authorList>
    </citation>
    <scope>NUCLEOTIDE SEQUENCE</scope>
    <source>
        <strain evidence="2">PKUAC-SCTA174</strain>
    </source>
</reference>
<gene>
    <name evidence="2" type="ORF">OXH18_19930</name>
</gene>
<dbReference type="AlphaFoldDB" id="A0A9E9CAW2"/>